<dbReference type="GeneID" id="109099314"/>
<dbReference type="PANTHER" id="PTHR46916:SF1">
    <property type="entry name" value="TRANSMEMBRANE PROTEIN 205"/>
    <property type="match status" value="1"/>
</dbReference>
<dbReference type="Pfam" id="PF13664">
    <property type="entry name" value="DUF4149"/>
    <property type="match status" value="1"/>
</dbReference>
<evidence type="ECO:0000256" key="2">
    <source>
        <dbReference type="ARBA" id="ARBA00022692"/>
    </source>
</evidence>
<evidence type="ECO:0000256" key="3">
    <source>
        <dbReference type="ARBA" id="ARBA00022989"/>
    </source>
</evidence>
<sequence>MSTDREPPVTAKLLHLMFISTFWGMQIWVTFIAGFVMDNNLNRHTFGFIQSRLFPFYLHIGSACAFFNLAIFAMYHPSNMLDDKEAFQVFRTYCIVPRYGGKIQKLRTTIMSFQIAILKNLDLSGPYDLSSL</sequence>
<feature type="transmembrane region" description="Helical" evidence="5">
    <location>
        <begin position="12"/>
        <end position="36"/>
    </location>
</feature>
<evidence type="ECO:0000256" key="4">
    <source>
        <dbReference type="ARBA" id="ARBA00023136"/>
    </source>
</evidence>
<dbReference type="KEGG" id="ccar:109099314"/>
<dbReference type="InterPro" id="IPR042623">
    <property type="entry name" value="TMEM205"/>
</dbReference>
<dbReference type="RefSeq" id="XP_042602681.1">
    <property type="nucleotide sequence ID" value="XM_042746747.1"/>
</dbReference>
<evidence type="ECO:0000256" key="1">
    <source>
        <dbReference type="ARBA" id="ARBA00004370"/>
    </source>
</evidence>
<feature type="domain" description="TMEM205-like" evidence="6">
    <location>
        <begin position="18"/>
        <end position="88"/>
    </location>
</feature>
<dbReference type="InterPro" id="IPR025423">
    <property type="entry name" value="TMEM205-like"/>
</dbReference>
<dbReference type="AlphaFoldDB" id="A0A9Q9XKA7"/>
<gene>
    <name evidence="7" type="primary">LOC109099314</name>
</gene>
<proteinExistence type="predicted"/>
<keyword evidence="2 5" id="KW-0812">Transmembrane</keyword>
<evidence type="ECO:0000256" key="5">
    <source>
        <dbReference type="SAM" id="Phobius"/>
    </source>
</evidence>
<dbReference type="Proteomes" id="UP001155660">
    <property type="component" value="Chromosome B20"/>
</dbReference>
<dbReference type="GO" id="GO:0016020">
    <property type="term" value="C:membrane"/>
    <property type="evidence" value="ECO:0007669"/>
    <property type="project" value="UniProtKB-SubCell"/>
</dbReference>
<keyword evidence="3 5" id="KW-1133">Transmembrane helix</keyword>
<keyword evidence="4 5" id="KW-0472">Membrane</keyword>
<name>A0A9Q9XKA7_CYPCA</name>
<evidence type="ECO:0000259" key="6">
    <source>
        <dbReference type="Pfam" id="PF13664"/>
    </source>
</evidence>
<dbReference type="OrthoDB" id="1641132at2759"/>
<feature type="transmembrane region" description="Helical" evidence="5">
    <location>
        <begin position="56"/>
        <end position="75"/>
    </location>
</feature>
<organism evidence="7">
    <name type="scientific">Cyprinus carpio</name>
    <name type="common">Common carp</name>
    <dbReference type="NCBI Taxonomy" id="7962"/>
    <lineage>
        <taxon>Eukaryota</taxon>
        <taxon>Metazoa</taxon>
        <taxon>Chordata</taxon>
        <taxon>Craniata</taxon>
        <taxon>Vertebrata</taxon>
        <taxon>Euteleostomi</taxon>
        <taxon>Actinopterygii</taxon>
        <taxon>Neopterygii</taxon>
        <taxon>Teleostei</taxon>
        <taxon>Ostariophysi</taxon>
        <taxon>Cypriniformes</taxon>
        <taxon>Cyprinidae</taxon>
        <taxon>Cyprininae</taxon>
        <taxon>Cyprinus</taxon>
    </lineage>
</organism>
<evidence type="ECO:0000313" key="7">
    <source>
        <dbReference type="RefSeq" id="XP_042602681.1"/>
    </source>
</evidence>
<dbReference type="PANTHER" id="PTHR46916">
    <property type="entry name" value="TRANSMEMBRANE PROTEIN 205"/>
    <property type="match status" value="1"/>
</dbReference>
<comment type="subcellular location">
    <subcellularLocation>
        <location evidence="1">Membrane</location>
    </subcellularLocation>
</comment>
<protein>
    <submittedName>
        <fullName evidence="7">Transmembrane protein 205-like</fullName>
    </submittedName>
</protein>
<reference evidence="7" key="1">
    <citation type="submission" date="2025-08" db="UniProtKB">
        <authorList>
            <consortium name="RefSeq"/>
        </authorList>
    </citation>
    <scope>IDENTIFICATION</scope>
    <source>
        <tissue evidence="7">Muscle</tissue>
    </source>
</reference>
<accession>A0A9Q9XKA7</accession>